<evidence type="ECO:0000256" key="6">
    <source>
        <dbReference type="ARBA" id="ARBA00022622"/>
    </source>
</evidence>
<keyword evidence="14" id="KW-1133">Transmembrane helix</keyword>
<dbReference type="PANTHER" id="PTHR11533">
    <property type="entry name" value="PROTEASE M1 ZINC METALLOPROTEASE"/>
    <property type="match status" value="1"/>
</dbReference>
<keyword evidence="18" id="KW-0325">Glycoprotein</keyword>
<reference evidence="28 29" key="1">
    <citation type="submission" date="2023-03" db="EMBL/GenBank/DDBJ databases">
        <title>High-quality genome of Scylla paramamosain provides insights in environmental adaptation.</title>
        <authorList>
            <person name="Zhang L."/>
        </authorList>
    </citation>
    <scope>NUCLEOTIDE SEQUENCE [LARGE SCALE GENOMIC DNA]</scope>
    <source>
        <strain evidence="28">LZ_2023a</strain>
        <tissue evidence="28">Muscle</tissue>
    </source>
</reference>
<dbReference type="GO" id="GO:0043171">
    <property type="term" value="P:peptide catabolic process"/>
    <property type="evidence" value="ECO:0007669"/>
    <property type="project" value="TreeGrafter"/>
</dbReference>
<evidence type="ECO:0000256" key="8">
    <source>
        <dbReference type="ARBA" id="ARBA00022692"/>
    </source>
</evidence>
<feature type="binding site" evidence="20">
    <location>
        <position position="373"/>
    </location>
    <ligand>
        <name>Zn(2+)</name>
        <dbReference type="ChEBI" id="CHEBI:29105"/>
        <note>catalytic</note>
    </ligand>
</feature>
<evidence type="ECO:0000256" key="12">
    <source>
        <dbReference type="ARBA" id="ARBA00022833"/>
    </source>
</evidence>
<keyword evidence="29" id="KW-1185">Reference proteome</keyword>
<dbReference type="Proteomes" id="UP001487740">
    <property type="component" value="Unassembled WGS sequence"/>
</dbReference>
<dbReference type="InterPro" id="IPR050344">
    <property type="entry name" value="Peptidase_M1_aminopeptidases"/>
</dbReference>
<keyword evidence="10 24" id="KW-0732">Signal</keyword>
<evidence type="ECO:0000256" key="10">
    <source>
        <dbReference type="ARBA" id="ARBA00022729"/>
    </source>
</evidence>
<evidence type="ECO:0000256" key="19">
    <source>
        <dbReference type="PIRSR" id="PIRSR634016-1"/>
    </source>
</evidence>
<evidence type="ECO:0000256" key="4">
    <source>
        <dbReference type="ARBA" id="ARBA00010136"/>
    </source>
</evidence>
<feature type="chain" id="PRO_5043788409" description="Aminopeptidase" evidence="24">
    <location>
        <begin position="27"/>
        <end position="960"/>
    </location>
</feature>
<evidence type="ECO:0000256" key="15">
    <source>
        <dbReference type="ARBA" id="ARBA00023049"/>
    </source>
</evidence>
<evidence type="ECO:0000256" key="21">
    <source>
        <dbReference type="PIRSR" id="PIRSR634016-4"/>
    </source>
</evidence>
<evidence type="ECO:0000256" key="24">
    <source>
        <dbReference type="SAM" id="SignalP"/>
    </source>
</evidence>
<dbReference type="FunFam" id="1.25.50.20:FF:000001">
    <property type="entry name" value="Aminopeptidase"/>
    <property type="match status" value="1"/>
</dbReference>
<evidence type="ECO:0000256" key="23">
    <source>
        <dbReference type="SAM" id="MobiDB-lite"/>
    </source>
</evidence>
<dbReference type="PANTHER" id="PTHR11533:SF294">
    <property type="entry name" value="THYROTROPIN-RELEASING HORMONE-DEGRADING ECTOENZYME"/>
    <property type="match status" value="1"/>
</dbReference>
<dbReference type="PRINTS" id="PR00756">
    <property type="entry name" value="ALADIPTASE"/>
</dbReference>
<keyword evidence="22" id="KW-0031">Aminopeptidase</keyword>
<keyword evidence="15 22" id="KW-0482">Metalloprotease</keyword>
<dbReference type="FunFam" id="1.10.390.10:FF:000016">
    <property type="entry name" value="Glutamyl aminopeptidase"/>
    <property type="match status" value="1"/>
</dbReference>
<dbReference type="GO" id="GO:0042277">
    <property type="term" value="F:peptide binding"/>
    <property type="evidence" value="ECO:0007669"/>
    <property type="project" value="TreeGrafter"/>
</dbReference>
<dbReference type="EMBL" id="JARAKH010000008">
    <property type="protein sequence ID" value="KAK8402066.1"/>
    <property type="molecule type" value="Genomic_DNA"/>
</dbReference>
<feature type="binding site" evidence="20">
    <location>
        <position position="392"/>
    </location>
    <ligand>
        <name>Zn(2+)</name>
        <dbReference type="ChEBI" id="CHEBI:29105"/>
        <note>catalytic</note>
    </ligand>
</feature>
<evidence type="ECO:0000256" key="16">
    <source>
        <dbReference type="ARBA" id="ARBA00023136"/>
    </source>
</evidence>
<evidence type="ECO:0000256" key="5">
    <source>
        <dbReference type="ARBA" id="ARBA00022475"/>
    </source>
</evidence>
<keyword evidence="6" id="KW-0336">GPI-anchor</keyword>
<dbReference type="Pfam" id="PF17900">
    <property type="entry name" value="Peptidase_M1_N"/>
    <property type="match status" value="1"/>
</dbReference>
<dbReference type="CDD" id="cd09601">
    <property type="entry name" value="M1_APN-Q_like"/>
    <property type="match status" value="1"/>
</dbReference>
<dbReference type="AlphaFoldDB" id="A0AAW0USQ8"/>
<dbReference type="SUPFAM" id="SSF63737">
    <property type="entry name" value="Leukotriene A4 hydrolase N-terminal domain"/>
    <property type="match status" value="1"/>
</dbReference>
<evidence type="ECO:0000256" key="18">
    <source>
        <dbReference type="ARBA" id="ARBA00023180"/>
    </source>
</evidence>
<dbReference type="InterPro" id="IPR001930">
    <property type="entry name" value="Peptidase_M1"/>
</dbReference>
<dbReference type="GO" id="GO:0005737">
    <property type="term" value="C:cytoplasm"/>
    <property type="evidence" value="ECO:0007669"/>
    <property type="project" value="TreeGrafter"/>
</dbReference>
<dbReference type="Pfam" id="PF01433">
    <property type="entry name" value="Peptidase_M1"/>
    <property type="match status" value="1"/>
</dbReference>
<evidence type="ECO:0000259" key="25">
    <source>
        <dbReference type="Pfam" id="PF01433"/>
    </source>
</evidence>
<comment type="catalytic activity">
    <reaction evidence="1">
        <text>Release of an N-terminal amino acid, Xaa-|-Yaa- from a peptide, amide or arylamide. Xaa is preferably Ala, but may be most amino acids including Pro (slow action). When a terminal hydrophobic residue is followed by a prolyl residue, the two may be released as an intact Xaa-Pro dipeptide.</text>
        <dbReference type="EC" id="3.4.11.2"/>
    </reaction>
</comment>
<comment type="subcellular location">
    <subcellularLocation>
        <location evidence="3">Cell membrane</location>
        <topology evidence="3">Lipid-anchor</topology>
        <topology evidence="3">GPI-anchor</topology>
    </subcellularLocation>
    <subcellularLocation>
        <location evidence="2">Membrane</location>
        <topology evidence="2">Single-pass type II membrane protein</topology>
    </subcellularLocation>
</comment>
<dbReference type="InterPro" id="IPR024571">
    <property type="entry name" value="ERAP1-like_C_dom"/>
</dbReference>
<dbReference type="Gene3D" id="1.25.50.20">
    <property type="match status" value="1"/>
</dbReference>
<feature type="active site" description="Proton acceptor" evidence="19">
    <location>
        <position position="370"/>
    </location>
</feature>
<evidence type="ECO:0000313" key="28">
    <source>
        <dbReference type="EMBL" id="KAK8402066.1"/>
    </source>
</evidence>
<evidence type="ECO:0000256" key="2">
    <source>
        <dbReference type="ARBA" id="ARBA00004606"/>
    </source>
</evidence>
<feature type="compositionally biased region" description="Low complexity" evidence="23">
    <location>
        <begin position="29"/>
        <end position="51"/>
    </location>
</feature>
<feature type="signal peptide" evidence="24">
    <location>
        <begin position="1"/>
        <end position="26"/>
    </location>
</feature>
<feature type="region of interest" description="Disordered" evidence="23">
    <location>
        <begin position="29"/>
        <end position="59"/>
    </location>
</feature>
<dbReference type="GO" id="GO:0098552">
    <property type="term" value="C:side of membrane"/>
    <property type="evidence" value="ECO:0007669"/>
    <property type="project" value="UniProtKB-KW"/>
</dbReference>
<dbReference type="FunFam" id="2.60.40.1730:FF:000012">
    <property type="entry name" value="Aminopeptidase N"/>
    <property type="match status" value="1"/>
</dbReference>
<evidence type="ECO:0000256" key="3">
    <source>
        <dbReference type="ARBA" id="ARBA00004609"/>
    </source>
</evidence>
<evidence type="ECO:0000256" key="1">
    <source>
        <dbReference type="ARBA" id="ARBA00000098"/>
    </source>
</evidence>
<keyword evidence="7 22" id="KW-0645">Protease</keyword>
<dbReference type="GO" id="GO:0005886">
    <property type="term" value="C:plasma membrane"/>
    <property type="evidence" value="ECO:0007669"/>
    <property type="project" value="UniProtKB-SubCell"/>
</dbReference>
<keyword evidence="17" id="KW-1015">Disulfide bond</keyword>
<evidence type="ECO:0000259" key="26">
    <source>
        <dbReference type="Pfam" id="PF11838"/>
    </source>
</evidence>
<keyword evidence="6" id="KW-0449">Lipoprotein</keyword>
<comment type="caution">
    <text evidence="28">The sequence shown here is derived from an EMBL/GenBank/DDBJ whole genome shotgun (WGS) entry which is preliminary data.</text>
</comment>
<dbReference type="GO" id="GO:0070006">
    <property type="term" value="F:metalloaminopeptidase activity"/>
    <property type="evidence" value="ECO:0007669"/>
    <property type="project" value="TreeGrafter"/>
</dbReference>
<feature type="domain" description="Aminopeptidase N-like N-terminal" evidence="27">
    <location>
        <begin position="70"/>
        <end position="260"/>
    </location>
</feature>
<evidence type="ECO:0000256" key="7">
    <source>
        <dbReference type="ARBA" id="ARBA00022670"/>
    </source>
</evidence>
<gene>
    <name evidence="28" type="ORF">O3P69_001275</name>
</gene>
<evidence type="ECO:0000259" key="27">
    <source>
        <dbReference type="Pfam" id="PF17900"/>
    </source>
</evidence>
<keyword evidence="9 20" id="KW-0479">Metal-binding</keyword>
<dbReference type="InterPro" id="IPR027268">
    <property type="entry name" value="Peptidase_M4/M1_CTD_sf"/>
</dbReference>
<dbReference type="Gene3D" id="2.60.40.1730">
    <property type="entry name" value="tricorn interacting facor f3 domain"/>
    <property type="match status" value="1"/>
</dbReference>
<dbReference type="SUPFAM" id="SSF55486">
    <property type="entry name" value="Metalloproteases ('zincins'), catalytic domain"/>
    <property type="match status" value="1"/>
</dbReference>
<dbReference type="InterPro" id="IPR045357">
    <property type="entry name" value="Aminopeptidase_N-like_N"/>
</dbReference>
<keyword evidence="16" id="KW-0472">Membrane</keyword>
<proteinExistence type="inferred from homology"/>
<feature type="binding site" evidence="20">
    <location>
        <position position="369"/>
    </location>
    <ligand>
        <name>Zn(2+)</name>
        <dbReference type="ChEBI" id="CHEBI:29105"/>
        <note>catalytic</note>
    </ligand>
</feature>
<evidence type="ECO:0000256" key="20">
    <source>
        <dbReference type="PIRSR" id="PIRSR634016-3"/>
    </source>
</evidence>
<dbReference type="EC" id="3.4.11.-" evidence="22"/>
<evidence type="ECO:0000256" key="13">
    <source>
        <dbReference type="ARBA" id="ARBA00022968"/>
    </source>
</evidence>
<protein>
    <recommendedName>
        <fullName evidence="22">Aminopeptidase</fullName>
        <ecNumber evidence="22">3.4.11.-</ecNumber>
    </recommendedName>
</protein>
<sequence length="960" mass="109207">MAERGCWLFFVIIAALAFVLVPSIYSSKPAPSASPSTPTLSTLLNLPTTKPKNTRQGFPGGIRLPKTIRPLRYEIRLRPYLSGDFKVEGEVKIDVMVQVPTQFVILHMADIITLNHTAKVVMTEGNKGIGIVAQRHSVSDMLYVAELEEELLKGSNYTFSISFLGTLGQSPRGFYRSFYTKENGNISWVASTQFQAIDARRAFPCFDEPEMKATFKIFLARKEGMTALSNMPLLHTTAIDGEEGWFWDEFEESVLMPVYLVAFAISDFSKREVSVGKDNSTLIRAWVREASLSKLDLGIEASAVGLDFLRKYFEVPYPLPKLDMICPPEMSPNAMENWGLITYREASLLYTPGKSSLREREWTTYLVGHELAHMWFGNLVTFKWWNDLWLNEGFATYVGTVAMDQIEPGWGALDQFVVKKQQSVMALDALRSSHPVSVPVPDPAIMNEIFDTITYNKGASVIRMMSKFLTERVFRSGLRNYLTTLMFKNAEQDDLWHYLTEAAHEAGTLSRNLTVKTIMDTWTLQMGFPVVTVTRINNTTATVTQEYFKLDDNTLCPTTPSSSNPSTSPPPPVKSWWVPLTYTSGEKPNFNDTRVKLWMAAGEEPQTYEVTVPDSSHWVIFNILQSAYYRVNYDEANWKLLALQLRKNHHVIHAINRAQIIDDAFNLARAGRLSYEMVLDLISYLAQEREYVPWSATFSNLQYIYSMFHRDPAYGALKDYILSLIQPLYENIGTEEQPSDSLQTQQLRSDMLTWACRLGHVHCRNMSLSLYRQWMADPIGFKGISPNFMEAVGCTALEAGGEAEWSFAWKQPQMKDVLGCTQELWMLMRYLEGGFNASSGIRRQDAAITFRRVATQGTGAVLAWDYMRANWERIVDYIGTTFFALPRMVEDVTRSFNTRQQLQELQAFQKQYSSRLLTATTAVQQAVEATRINVAWMNKNRMFIVDWLAGHGYTSNLDSL</sequence>
<evidence type="ECO:0000256" key="17">
    <source>
        <dbReference type="ARBA" id="ARBA00023157"/>
    </source>
</evidence>
<evidence type="ECO:0000256" key="9">
    <source>
        <dbReference type="ARBA" id="ARBA00022723"/>
    </source>
</evidence>
<dbReference type="GO" id="GO:0006508">
    <property type="term" value="P:proteolysis"/>
    <property type="evidence" value="ECO:0007669"/>
    <property type="project" value="UniProtKB-KW"/>
</dbReference>
<dbReference type="FunFam" id="2.60.40.1910:FF:000008">
    <property type="entry name" value="Aminopeptidase"/>
    <property type="match status" value="1"/>
</dbReference>
<feature type="domain" description="ERAP1-like C-terminal" evidence="26">
    <location>
        <begin position="618"/>
        <end position="931"/>
    </location>
</feature>
<evidence type="ECO:0000256" key="14">
    <source>
        <dbReference type="ARBA" id="ARBA00022989"/>
    </source>
</evidence>
<comment type="cofactor">
    <cofactor evidence="20 22">
        <name>Zn(2+)</name>
        <dbReference type="ChEBI" id="CHEBI:29105"/>
    </cofactor>
    <text evidence="20 22">Binds 1 zinc ion per subunit.</text>
</comment>
<evidence type="ECO:0000256" key="11">
    <source>
        <dbReference type="ARBA" id="ARBA00022801"/>
    </source>
</evidence>
<evidence type="ECO:0000313" key="29">
    <source>
        <dbReference type="Proteomes" id="UP001487740"/>
    </source>
</evidence>
<feature type="site" description="Transition state stabilizer" evidence="21">
    <location>
        <position position="455"/>
    </location>
</feature>
<evidence type="ECO:0000256" key="22">
    <source>
        <dbReference type="RuleBase" id="RU364040"/>
    </source>
</evidence>
<name>A0AAW0USQ8_SCYPA</name>
<keyword evidence="8" id="KW-0812">Transmembrane</keyword>
<dbReference type="InterPro" id="IPR034016">
    <property type="entry name" value="M1_APN-typ"/>
</dbReference>
<dbReference type="Pfam" id="PF11838">
    <property type="entry name" value="ERAP1_C"/>
    <property type="match status" value="1"/>
</dbReference>
<dbReference type="GO" id="GO:0016285">
    <property type="term" value="F:alanyl aminopeptidase activity"/>
    <property type="evidence" value="ECO:0007669"/>
    <property type="project" value="UniProtKB-EC"/>
</dbReference>
<keyword evidence="5" id="KW-1003">Cell membrane</keyword>
<feature type="domain" description="Peptidase M1 membrane alanine aminopeptidase" evidence="25">
    <location>
        <begin position="303"/>
        <end position="522"/>
    </location>
</feature>
<keyword evidence="11 22" id="KW-0378">Hydrolase</keyword>
<comment type="similarity">
    <text evidence="4 22">Belongs to the peptidase M1 family.</text>
</comment>
<dbReference type="InterPro" id="IPR042097">
    <property type="entry name" value="Aminopeptidase_N-like_N_sf"/>
</dbReference>
<dbReference type="Gene3D" id="2.60.40.1910">
    <property type="match status" value="1"/>
</dbReference>
<organism evidence="28 29">
    <name type="scientific">Scylla paramamosain</name>
    <name type="common">Mud crab</name>
    <dbReference type="NCBI Taxonomy" id="85552"/>
    <lineage>
        <taxon>Eukaryota</taxon>
        <taxon>Metazoa</taxon>
        <taxon>Ecdysozoa</taxon>
        <taxon>Arthropoda</taxon>
        <taxon>Crustacea</taxon>
        <taxon>Multicrustacea</taxon>
        <taxon>Malacostraca</taxon>
        <taxon>Eumalacostraca</taxon>
        <taxon>Eucarida</taxon>
        <taxon>Decapoda</taxon>
        <taxon>Pleocyemata</taxon>
        <taxon>Brachyura</taxon>
        <taxon>Eubrachyura</taxon>
        <taxon>Portunoidea</taxon>
        <taxon>Portunidae</taxon>
        <taxon>Portuninae</taxon>
        <taxon>Scylla</taxon>
    </lineage>
</organism>
<dbReference type="GO" id="GO:0005615">
    <property type="term" value="C:extracellular space"/>
    <property type="evidence" value="ECO:0007669"/>
    <property type="project" value="TreeGrafter"/>
</dbReference>
<dbReference type="Gene3D" id="1.10.390.10">
    <property type="entry name" value="Neutral Protease Domain 2"/>
    <property type="match status" value="1"/>
</dbReference>
<dbReference type="InterPro" id="IPR014782">
    <property type="entry name" value="Peptidase_M1_dom"/>
</dbReference>
<keyword evidence="13" id="KW-0735">Signal-anchor</keyword>
<dbReference type="GO" id="GO:0008270">
    <property type="term" value="F:zinc ion binding"/>
    <property type="evidence" value="ECO:0007669"/>
    <property type="project" value="UniProtKB-UniRule"/>
</dbReference>
<keyword evidence="12 20" id="KW-0862">Zinc</keyword>
<accession>A0AAW0USQ8</accession>